<dbReference type="RefSeq" id="WP_145665169.1">
    <property type="nucleotide sequence ID" value="NZ_VIWO01000001.1"/>
</dbReference>
<accession>A0A561Q5U1</accession>
<evidence type="ECO:0000256" key="1">
    <source>
        <dbReference type="SAM" id="MobiDB-lite"/>
    </source>
</evidence>
<gene>
    <name evidence="3" type="ORF">FHW36_1011657</name>
</gene>
<feature type="region of interest" description="Disordered" evidence="1">
    <location>
        <begin position="666"/>
        <end position="690"/>
    </location>
</feature>
<dbReference type="Proteomes" id="UP000320811">
    <property type="component" value="Unassembled WGS sequence"/>
</dbReference>
<evidence type="ECO:0000313" key="3">
    <source>
        <dbReference type="EMBL" id="TWF45726.1"/>
    </source>
</evidence>
<dbReference type="OrthoDB" id="3034609at2"/>
<evidence type="ECO:0000313" key="4">
    <source>
        <dbReference type="Proteomes" id="UP000320811"/>
    </source>
</evidence>
<sequence length="690" mass="78047">MKKLLFICILFPLLVRATGFTVQSSGHHASIAFSATELKAFLTAKEGFYYTTNPSKADWIIILKKDSTLSESGFSVNCFAKNSKQYIELSGAADKDIPCAVYTLLEKLGYTFEFDGYHLNGKINKAAIRNYGETITPLVKYRGIRQHINFPMDISSYSLADAKQYIRNLARMRFNHIVFHSYPGQWYEIKKKDTMEYAGQFFYGDRHDIPANPFIKQHVHNKKTFCIPEIEPFFDNIPKRSKMAVHWLNEVMSEAKRAGMTVQLSYEPRSTSTDVGETIDALRQIYHQYPQVDAIEMITEESGGWGPSNTAEETKAVLTSFFKNEILNDSIITAPIRPVQSDLGYIYGQIGHILKTMDVVKEQHTQLPSLKLGIYCTNQYNVASYHLARKYLPASQISILPAHGSANVANNAPLVLQTGENWGNTTIYSWLEFDGMMYLQQNGIEGIYRLVDGRPDKSPSVRLSTIDFNHWRTPENKITARYAALATLYGAEAPALFYKHYAQRLGIASPDTFSMAMQLLQTAFSSHTSNLGFAWMGAWRNGFNFQPDSDLQDMLRLYEAARNELGKCSKRNKDKYAENAIAFLDNRLRTTIIYLQAFIKANELNKPGISHGEYNAVCNDVLNLFNECMKVYAEMMPDRGCEGTLINMYLSPVRAVKISRQKKTGVPLDEPLKPASHYDAPAPPIFNGGH</sequence>
<evidence type="ECO:0000256" key="2">
    <source>
        <dbReference type="SAM" id="SignalP"/>
    </source>
</evidence>
<reference evidence="3 4" key="1">
    <citation type="submission" date="2019-06" db="EMBL/GenBank/DDBJ databases">
        <title>Sorghum-associated microbial communities from plants grown in Nebraska, USA.</title>
        <authorList>
            <person name="Schachtman D."/>
        </authorList>
    </citation>
    <scope>NUCLEOTIDE SEQUENCE [LARGE SCALE GENOMIC DNA]</scope>
    <source>
        <strain evidence="3 4">1209</strain>
    </source>
</reference>
<dbReference type="EMBL" id="VIWO01000001">
    <property type="protein sequence ID" value="TWF45726.1"/>
    <property type="molecule type" value="Genomic_DNA"/>
</dbReference>
<keyword evidence="2" id="KW-0732">Signal</keyword>
<organism evidence="3 4">
    <name type="scientific">Chitinophaga polysaccharea</name>
    <dbReference type="NCBI Taxonomy" id="1293035"/>
    <lineage>
        <taxon>Bacteria</taxon>
        <taxon>Pseudomonadati</taxon>
        <taxon>Bacteroidota</taxon>
        <taxon>Chitinophagia</taxon>
        <taxon>Chitinophagales</taxon>
        <taxon>Chitinophagaceae</taxon>
        <taxon>Chitinophaga</taxon>
    </lineage>
</organism>
<feature type="chain" id="PRO_5022086523" evidence="2">
    <location>
        <begin position="18"/>
        <end position="690"/>
    </location>
</feature>
<keyword evidence="4" id="KW-1185">Reference proteome</keyword>
<name>A0A561Q5U1_9BACT</name>
<protein>
    <submittedName>
        <fullName evidence="3">Uncharacterized protein</fullName>
    </submittedName>
</protein>
<feature type="signal peptide" evidence="2">
    <location>
        <begin position="1"/>
        <end position="17"/>
    </location>
</feature>
<dbReference type="AlphaFoldDB" id="A0A561Q5U1"/>
<proteinExistence type="predicted"/>
<comment type="caution">
    <text evidence="3">The sequence shown here is derived from an EMBL/GenBank/DDBJ whole genome shotgun (WGS) entry which is preliminary data.</text>
</comment>